<dbReference type="AlphaFoldDB" id="A0AAD2HD35"/>
<proteinExistence type="predicted"/>
<comment type="caution">
    <text evidence="1">The sequence shown here is derived from an EMBL/GenBank/DDBJ whole genome shotgun (WGS) entry which is preliminary data.</text>
</comment>
<reference evidence="1" key="1">
    <citation type="submission" date="2023-11" db="EMBL/GenBank/DDBJ databases">
        <authorList>
            <person name="De Vega J J."/>
            <person name="De Vega J J."/>
        </authorList>
    </citation>
    <scope>NUCLEOTIDE SEQUENCE</scope>
</reference>
<sequence>MCFQNVPILCASCIAFQRKFLTWREKSRDRIEAQTWSAVGPACVPRVYSLDTSSTFRRVAGRTAVSFWARIVARSGRVVARRRGRGGVFARAACLAAVVVWERRVSSAECFPGMPKVVWPVLPLISAVSGRSMSLSGVVFHYDFHICYPVDSFQARARKFVFLGSSGPNQTAIPSRGDFGSLGAESSGAGSTSHIFGSRLFCSLWGGGTAAWSCCLSRLLLLSGAGFQCPWGSILFQAGLV</sequence>
<keyword evidence="2" id="KW-1185">Reference proteome</keyword>
<accession>A0AAD2HD35</accession>
<evidence type="ECO:0000313" key="1">
    <source>
        <dbReference type="EMBL" id="CAK5272643.1"/>
    </source>
</evidence>
<protein>
    <submittedName>
        <fullName evidence="1">Uncharacterized protein</fullName>
    </submittedName>
</protein>
<evidence type="ECO:0000313" key="2">
    <source>
        <dbReference type="Proteomes" id="UP001295794"/>
    </source>
</evidence>
<dbReference type="Proteomes" id="UP001295794">
    <property type="component" value="Unassembled WGS sequence"/>
</dbReference>
<dbReference type="EMBL" id="CAVNYO010000183">
    <property type="protein sequence ID" value="CAK5272643.1"/>
    <property type="molecule type" value="Genomic_DNA"/>
</dbReference>
<gene>
    <name evidence="1" type="ORF">MYCIT1_LOCUS18433</name>
</gene>
<organism evidence="1 2">
    <name type="scientific">Mycena citricolor</name>
    <dbReference type="NCBI Taxonomy" id="2018698"/>
    <lineage>
        <taxon>Eukaryota</taxon>
        <taxon>Fungi</taxon>
        <taxon>Dikarya</taxon>
        <taxon>Basidiomycota</taxon>
        <taxon>Agaricomycotina</taxon>
        <taxon>Agaricomycetes</taxon>
        <taxon>Agaricomycetidae</taxon>
        <taxon>Agaricales</taxon>
        <taxon>Marasmiineae</taxon>
        <taxon>Mycenaceae</taxon>
        <taxon>Mycena</taxon>
    </lineage>
</organism>
<name>A0AAD2HD35_9AGAR</name>